<dbReference type="RefSeq" id="WP_118655477.1">
    <property type="nucleotide sequence ID" value="NZ_JACOOK010000002.1"/>
</dbReference>
<name>A0ABR7CKL6_9BACT</name>
<dbReference type="EMBL" id="JACOOK010000002">
    <property type="protein sequence ID" value="MBC5616192.1"/>
    <property type="molecule type" value="Genomic_DNA"/>
</dbReference>
<dbReference type="Proteomes" id="UP000636891">
    <property type="component" value="Unassembled WGS sequence"/>
</dbReference>
<organism evidence="1 2">
    <name type="scientific">Alistipes hominis</name>
    <dbReference type="NCBI Taxonomy" id="2763015"/>
    <lineage>
        <taxon>Bacteria</taxon>
        <taxon>Pseudomonadati</taxon>
        <taxon>Bacteroidota</taxon>
        <taxon>Bacteroidia</taxon>
        <taxon>Bacteroidales</taxon>
        <taxon>Rikenellaceae</taxon>
        <taxon>Alistipes</taxon>
    </lineage>
</organism>
<gene>
    <name evidence="1" type="ORF">H8S08_04050</name>
</gene>
<accession>A0ABR7CKL6</accession>
<evidence type="ECO:0000313" key="1">
    <source>
        <dbReference type="EMBL" id="MBC5616192.1"/>
    </source>
</evidence>
<sequence>MKRSLVITLNLLTWTLLAVYLSFSLRYTSQRKKEQLCREVRVTVLDSAERNFITPAMVRAWFAAEKMKLVGTELSSINTLELERFVRRRGFVRTARVYTSMDGRLNVELTQRRPVVRFNTQNGYNFYVTDDGYVLPQQRYFVVYVPVVTGYVPFPFKPDYVGPLDRFAGNPEKKVQKNYSFLVKLINFVKFVDSDDFWKAFIVQVHVVGSQAGDGYDPDIEIVPRAGDQVIMLGSVDGYEQKLAKLLSFYRHAVAYEGWNCCSYINLKYKDQIVCIE</sequence>
<proteinExistence type="predicted"/>
<comment type="caution">
    <text evidence="1">The sequence shown here is derived from an EMBL/GenBank/DDBJ whole genome shotgun (WGS) entry which is preliminary data.</text>
</comment>
<keyword evidence="2" id="KW-1185">Reference proteome</keyword>
<reference evidence="1 2" key="1">
    <citation type="submission" date="2020-08" db="EMBL/GenBank/DDBJ databases">
        <title>Genome public.</title>
        <authorList>
            <person name="Liu C."/>
            <person name="Sun Q."/>
        </authorList>
    </citation>
    <scope>NUCLEOTIDE SEQUENCE [LARGE SCALE GENOMIC DNA]</scope>
    <source>
        <strain evidence="1 2">New-7</strain>
    </source>
</reference>
<protein>
    <recommendedName>
        <fullName evidence="3">Cell division protein FtsQ</fullName>
    </recommendedName>
</protein>
<evidence type="ECO:0008006" key="3">
    <source>
        <dbReference type="Google" id="ProtNLM"/>
    </source>
</evidence>
<evidence type="ECO:0000313" key="2">
    <source>
        <dbReference type="Proteomes" id="UP000636891"/>
    </source>
</evidence>